<dbReference type="InterPro" id="IPR026992">
    <property type="entry name" value="DIOX_N"/>
</dbReference>
<dbReference type="FunFam" id="2.60.120.330:FF:000022">
    <property type="entry name" value="Probable 2-oxoglutarate-dependent dioxygenase AOP1.2"/>
    <property type="match status" value="1"/>
</dbReference>
<comment type="similarity">
    <text evidence="1 7">Belongs to the iron/ascorbate-dependent oxidoreductase family.</text>
</comment>
<dbReference type="PANTHER" id="PTHR47990">
    <property type="entry name" value="2-OXOGLUTARATE (2OG) AND FE(II)-DEPENDENT OXYGENASE SUPERFAMILY PROTEIN-RELATED"/>
    <property type="match status" value="1"/>
</dbReference>
<reference evidence="9 10" key="1">
    <citation type="submission" date="2019-06" db="EMBL/GenBank/DDBJ databases">
        <title>A chromosomal-level reference genome of Carpinus fangiana (Coryloideae, Betulaceae).</title>
        <authorList>
            <person name="Yang X."/>
            <person name="Wang Z."/>
            <person name="Zhang L."/>
            <person name="Hao G."/>
            <person name="Liu J."/>
            <person name="Yang Y."/>
        </authorList>
    </citation>
    <scope>NUCLEOTIDE SEQUENCE [LARGE SCALE GENOMIC DNA]</scope>
    <source>
        <strain evidence="9">Cfa_2016G</strain>
        <tissue evidence="9">Leaf</tissue>
    </source>
</reference>
<evidence type="ECO:0000259" key="8">
    <source>
        <dbReference type="PROSITE" id="PS51471"/>
    </source>
</evidence>
<dbReference type="InterPro" id="IPR005123">
    <property type="entry name" value="Oxoglu/Fe-dep_dioxygenase_dom"/>
</dbReference>
<dbReference type="Pfam" id="PF14226">
    <property type="entry name" value="DIOX_N"/>
    <property type="match status" value="1"/>
</dbReference>
<feature type="domain" description="Fe2OG dioxygenase" evidence="8">
    <location>
        <begin position="160"/>
        <end position="262"/>
    </location>
</feature>
<keyword evidence="10" id="KW-1185">Reference proteome</keyword>
<gene>
    <name evidence="9" type="ORF">FH972_017824</name>
</gene>
<keyword evidence="4 7" id="KW-0560">Oxidoreductase</keyword>
<evidence type="ECO:0000256" key="6">
    <source>
        <dbReference type="ARBA" id="ARBA00057022"/>
    </source>
</evidence>
<comment type="function">
    <text evidence="6">Probable 2-oxoglutarate-dependent dioxygenase that may be involved in glucosinolates biosynthesis. May play a role in the production of aliphatic glucosinolates.</text>
</comment>
<dbReference type="Pfam" id="PF03171">
    <property type="entry name" value="2OG-FeII_Oxy"/>
    <property type="match status" value="1"/>
</dbReference>
<keyword evidence="2 7" id="KW-0479">Metal-binding</keyword>
<organism evidence="9 10">
    <name type="scientific">Carpinus fangiana</name>
    <dbReference type="NCBI Taxonomy" id="176857"/>
    <lineage>
        <taxon>Eukaryota</taxon>
        <taxon>Viridiplantae</taxon>
        <taxon>Streptophyta</taxon>
        <taxon>Embryophyta</taxon>
        <taxon>Tracheophyta</taxon>
        <taxon>Spermatophyta</taxon>
        <taxon>Magnoliopsida</taxon>
        <taxon>eudicotyledons</taxon>
        <taxon>Gunneridae</taxon>
        <taxon>Pentapetalae</taxon>
        <taxon>rosids</taxon>
        <taxon>fabids</taxon>
        <taxon>Fagales</taxon>
        <taxon>Betulaceae</taxon>
        <taxon>Carpinus</taxon>
    </lineage>
</organism>
<evidence type="ECO:0000256" key="3">
    <source>
        <dbReference type="ARBA" id="ARBA00022964"/>
    </source>
</evidence>
<evidence type="ECO:0000313" key="10">
    <source>
        <dbReference type="Proteomes" id="UP000327013"/>
    </source>
</evidence>
<keyword evidence="3" id="KW-0223">Dioxygenase</keyword>
<dbReference type="GO" id="GO:0051213">
    <property type="term" value="F:dioxygenase activity"/>
    <property type="evidence" value="ECO:0007669"/>
    <property type="project" value="UniProtKB-KW"/>
</dbReference>
<dbReference type="OrthoDB" id="288590at2759"/>
<dbReference type="Gene3D" id="2.60.120.330">
    <property type="entry name" value="B-lactam Antibiotic, Isopenicillin N Synthase, Chain"/>
    <property type="match status" value="1"/>
</dbReference>
<name>A0A5N6RP05_9ROSI</name>
<dbReference type="PROSITE" id="PS51471">
    <property type="entry name" value="FE2OG_OXY"/>
    <property type="match status" value="1"/>
</dbReference>
<evidence type="ECO:0000256" key="2">
    <source>
        <dbReference type="ARBA" id="ARBA00022723"/>
    </source>
</evidence>
<dbReference type="EMBL" id="CM017327">
    <property type="protein sequence ID" value="KAE8099880.1"/>
    <property type="molecule type" value="Genomic_DNA"/>
</dbReference>
<protein>
    <recommendedName>
        <fullName evidence="8">Fe2OG dioxygenase domain-containing protein</fullName>
    </recommendedName>
</protein>
<evidence type="ECO:0000256" key="7">
    <source>
        <dbReference type="RuleBase" id="RU003682"/>
    </source>
</evidence>
<proteinExistence type="inferred from homology"/>
<sequence>MASQALPKIPILHLSDDALTPGTAFRLSACRDVCHALEEYGCFVADYGNLSLELHNQILEASDELFRLPSEIKMQDPNSTEYVGQKPQFPLYERLGIVNATSWDEIQKFTNLMWPNGNHRFGETAHSFAKLVAGLHQKVTRMVFENYGVEKYCDSHMESTTYRLRFYKYNEVDENESKIGLPVHTDKSFTTILHQNHVPGLEIQNQDGKWIGFEPTPSSFLFMAGDAFMVWSNDRIRPCIHRVMMGANEVRYSIGLATHQKSVMRVPEELIDEEHPLQYKPFDHLGFLNFHISNDYKPRSDSLIKAYCGV</sequence>
<evidence type="ECO:0000256" key="4">
    <source>
        <dbReference type="ARBA" id="ARBA00023002"/>
    </source>
</evidence>
<dbReference type="SUPFAM" id="SSF51197">
    <property type="entry name" value="Clavaminate synthase-like"/>
    <property type="match status" value="1"/>
</dbReference>
<accession>A0A5N6RP05</accession>
<evidence type="ECO:0000256" key="5">
    <source>
        <dbReference type="ARBA" id="ARBA00023004"/>
    </source>
</evidence>
<evidence type="ECO:0000256" key="1">
    <source>
        <dbReference type="ARBA" id="ARBA00008056"/>
    </source>
</evidence>
<dbReference type="InterPro" id="IPR027443">
    <property type="entry name" value="IPNS-like_sf"/>
</dbReference>
<dbReference type="AlphaFoldDB" id="A0A5N6RP05"/>
<dbReference type="InterPro" id="IPR050231">
    <property type="entry name" value="Iron_ascorbate_oxido_reductase"/>
</dbReference>
<keyword evidence="5 7" id="KW-0408">Iron</keyword>
<dbReference type="InterPro" id="IPR044861">
    <property type="entry name" value="IPNS-like_FE2OG_OXY"/>
</dbReference>
<evidence type="ECO:0000313" key="9">
    <source>
        <dbReference type="EMBL" id="KAE8099880.1"/>
    </source>
</evidence>
<dbReference type="GO" id="GO:0046872">
    <property type="term" value="F:metal ion binding"/>
    <property type="evidence" value="ECO:0007669"/>
    <property type="project" value="UniProtKB-KW"/>
</dbReference>
<dbReference type="Proteomes" id="UP000327013">
    <property type="component" value="Chromosome 7"/>
</dbReference>